<keyword evidence="12" id="KW-1185">Reference proteome</keyword>
<dbReference type="GO" id="GO:0141221">
    <property type="term" value="F:histone deacetylase activity, hydrolytic mechanism"/>
    <property type="evidence" value="ECO:0007669"/>
    <property type="project" value="UniProtKB-EC"/>
</dbReference>
<dbReference type="PIRSF" id="PIRSF037913">
    <property type="entry name" value="His_deacetylse_1"/>
    <property type="match status" value="1"/>
</dbReference>
<comment type="caution">
    <text evidence="11">The sequence shown here is derived from an EMBL/GenBank/DDBJ whole genome shotgun (WGS) entry which is preliminary data.</text>
</comment>
<dbReference type="Proteomes" id="UP000238479">
    <property type="component" value="Chromosome 3"/>
</dbReference>
<dbReference type="Pfam" id="PF00850">
    <property type="entry name" value="Hist_deacetyl"/>
    <property type="match status" value="1"/>
</dbReference>
<dbReference type="InterPro" id="IPR023801">
    <property type="entry name" value="His_deacetylse_dom"/>
</dbReference>
<proteinExistence type="inferred from homology"/>
<dbReference type="PRINTS" id="PR01270">
    <property type="entry name" value="HDASUPER"/>
</dbReference>
<feature type="active site" description="Proton acceptor" evidence="8">
    <location>
        <position position="25"/>
    </location>
</feature>
<evidence type="ECO:0000256" key="1">
    <source>
        <dbReference type="ARBA" id="ARBA00001947"/>
    </source>
</evidence>
<feature type="binding site" evidence="9">
    <location>
        <position position="60"/>
    </location>
    <ligand>
        <name>a divalent metal cation</name>
        <dbReference type="ChEBI" id="CHEBI:60240"/>
    </ligand>
</feature>
<keyword evidence="5 11" id="KW-0378">Hydrolase</keyword>
<dbReference type="InterPro" id="IPR003084">
    <property type="entry name" value="HDAC_I/II"/>
</dbReference>
<dbReference type="GO" id="GO:0000118">
    <property type="term" value="C:histone deacetylase complex"/>
    <property type="evidence" value="ECO:0007669"/>
    <property type="project" value="UniProtKB-ARBA"/>
</dbReference>
<evidence type="ECO:0000313" key="11">
    <source>
        <dbReference type="EMBL" id="PRQ44956.1"/>
    </source>
</evidence>
<dbReference type="OMA" id="HESVVQS"/>
<comment type="catalytic activity">
    <reaction evidence="7">
        <text>N(6)-acetyl-L-lysyl-[histone] + H2O = L-lysyl-[histone] + acetate</text>
        <dbReference type="Rhea" id="RHEA:58196"/>
        <dbReference type="Rhea" id="RHEA-COMP:9845"/>
        <dbReference type="Rhea" id="RHEA-COMP:11338"/>
        <dbReference type="ChEBI" id="CHEBI:15377"/>
        <dbReference type="ChEBI" id="CHEBI:29969"/>
        <dbReference type="ChEBI" id="CHEBI:30089"/>
        <dbReference type="ChEBI" id="CHEBI:61930"/>
        <dbReference type="EC" id="3.5.1.98"/>
    </reaction>
</comment>
<dbReference type="InterPro" id="IPR037138">
    <property type="entry name" value="His_deacetylse_dom_sf"/>
</dbReference>
<evidence type="ECO:0000256" key="5">
    <source>
        <dbReference type="ARBA" id="ARBA00022801"/>
    </source>
</evidence>
<keyword evidence="9" id="KW-0479">Metal-binding</keyword>
<evidence type="ECO:0000256" key="2">
    <source>
        <dbReference type="ARBA" id="ARBA00006457"/>
    </source>
</evidence>
<sequence>MSLYFHKLNLRHADIAINWAGGLHHAKMAAASMFCYVNDIVLGILEILKVHRCVLYIDIDVHHGDGVEKAFYSTDRVMTVSFHRFGDFFPGTGQLEDIGVGLGENYSLNVPLNDGIDDEDFRWLFRPVIRKVMEMYEPEAVVLQSGADSLTGDRLGCFNLSIKGHADCLRFLRSFNVPLMVLGGAGYTIQNVVRCWCYETAVAIREELDDQLPDNDYHDYFGPNYTLHIDTCDMKNLNKPEKLVEMRNKLLDQICRLPHAPSVPFLTTPSITQVPARRRRKTIWMKDQSGFRLEKQN</sequence>
<dbReference type="GO" id="GO:0040029">
    <property type="term" value="P:epigenetic regulation of gene expression"/>
    <property type="evidence" value="ECO:0007669"/>
    <property type="project" value="TreeGrafter"/>
</dbReference>
<name>A0A2P6REU7_ROSCH</name>
<accession>A0A2P6REU7</accession>
<dbReference type="CDD" id="cd09991">
    <property type="entry name" value="HDAC_classI"/>
    <property type="match status" value="1"/>
</dbReference>
<feature type="binding site" evidence="9">
    <location>
        <position position="148"/>
    </location>
    <ligand>
        <name>a divalent metal cation</name>
        <dbReference type="ChEBI" id="CHEBI:60240"/>
    </ligand>
</feature>
<dbReference type="InterPro" id="IPR023696">
    <property type="entry name" value="Ureohydrolase_dom_sf"/>
</dbReference>
<evidence type="ECO:0000259" key="10">
    <source>
        <dbReference type="Pfam" id="PF00850"/>
    </source>
</evidence>
<feature type="domain" description="Histone deacetylase" evidence="10">
    <location>
        <begin position="12"/>
        <end position="201"/>
    </location>
</feature>
<dbReference type="PANTHER" id="PTHR10625:SF10">
    <property type="entry name" value="HISTONE DEACETYLASE HDAC1"/>
    <property type="match status" value="1"/>
</dbReference>
<keyword evidence="6" id="KW-0156">Chromatin regulator</keyword>
<comment type="cofactor">
    <cofactor evidence="1">
        <name>Zn(2+)</name>
        <dbReference type="ChEBI" id="CHEBI:29105"/>
    </cofactor>
</comment>
<evidence type="ECO:0000256" key="7">
    <source>
        <dbReference type="ARBA" id="ARBA00048287"/>
    </source>
</evidence>
<dbReference type="PRINTS" id="PR01271">
    <property type="entry name" value="HISDACETLASE"/>
</dbReference>
<dbReference type="GO" id="GO:0046872">
    <property type="term" value="F:metal ion binding"/>
    <property type="evidence" value="ECO:0007669"/>
    <property type="project" value="UniProtKB-KW"/>
</dbReference>
<gene>
    <name evidence="11" type="ORF">RchiOBHm_Chr3g0484871</name>
</gene>
<evidence type="ECO:0000313" key="12">
    <source>
        <dbReference type="Proteomes" id="UP000238479"/>
    </source>
</evidence>
<keyword evidence="4" id="KW-0678">Repressor</keyword>
<dbReference type="STRING" id="74649.A0A2P6REU7"/>
<dbReference type="EC" id="3.5.1.98" evidence="3"/>
<dbReference type="InterPro" id="IPR000286">
    <property type="entry name" value="HDACs"/>
</dbReference>
<dbReference type="Gramene" id="PRQ44956">
    <property type="protein sequence ID" value="PRQ44956"/>
    <property type="gene ID" value="RchiOBHm_Chr3g0484871"/>
</dbReference>
<feature type="binding site" evidence="9">
    <location>
        <position position="62"/>
    </location>
    <ligand>
        <name>a divalent metal cation</name>
        <dbReference type="ChEBI" id="CHEBI:60240"/>
    </ligand>
</feature>
<organism evidence="11 12">
    <name type="scientific">Rosa chinensis</name>
    <name type="common">China rose</name>
    <dbReference type="NCBI Taxonomy" id="74649"/>
    <lineage>
        <taxon>Eukaryota</taxon>
        <taxon>Viridiplantae</taxon>
        <taxon>Streptophyta</taxon>
        <taxon>Embryophyta</taxon>
        <taxon>Tracheophyta</taxon>
        <taxon>Spermatophyta</taxon>
        <taxon>Magnoliopsida</taxon>
        <taxon>eudicotyledons</taxon>
        <taxon>Gunneridae</taxon>
        <taxon>Pentapetalae</taxon>
        <taxon>rosids</taxon>
        <taxon>fabids</taxon>
        <taxon>Rosales</taxon>
        <taxon>Rosaceae</taxon>
        <taxon>Rosoideae</taxon>
        <taxon>Rosoideae incertae sedis</taxon>
        <taxon>Rosa</taxon>
    </lineage>
</organism>
<evidence type="ECO:0000256" key="9">
    <source>
        <dbReference type="PIRSR" id="PIRSR037913-3"/>
    </source>
</evidence>
<evidence type="ECO:0000256" key="6">
    <source>
        <dbReference type="ARBA" id="ARBA00022853"/>
    </source>
</evidence>
<comment type="similarity">
    <text evidence="2">Belongs to the histone deacetylase family. HD type 1 subfamily.</text>
</comment>
<dbReference type="PANTHER" id="PTHR10625">
    <property type="entry name" value="HISTONE DEACETYLASE HDAC1-RELATED"/>
    <property type="match status" value="1"/>
</dbReference>
<dbReference type="SUPFAM" id="SSF52768">
    <property type="entry name" value="Arginase/deacetylase"/>
    <property type="match status" value="1"/>
</dbReference>
<protein>
    <recommendedName>
        <fullName evidence="3">histone deacetylase</fullName>
        <ecNumber evidence="3">3.5.1.98</ecNumber>
    </recommendedName>
</protein>
<evidence type="ECO:0000256" key="3">
    <source>
        <dbReference type="ARBA" id="ARBA00012111"/>
    </source>
</evidence>
<dbReference type="EMBL" id="PDCK01000041">
    <property type="protein sequence ID" value="PRQ44956.1"/>
    <property type="molecule type" value="Genomic_DNA"/>
</dbReference>
<dbReference type="AlphaFoldDB" id="A0A2P6REU7"/>
<reference evidence="11 12" key="1">
    <citation type="journal article" date="2018" name="Nat. Genet.">
        <title>The Rosa genome provides new insights in the design of modern roses.</title>
        <authorList>
            <person name="Bendahmane M."/>
        </authorList>
    </citation>
    <scope>NUCLEOTIDE SEQUENCE [LARGE SCALE GENOMIC DNA]</scope>
    <source>
        <strain evidence="12">cv. Old Blush</strain>
    </source>
</reference>
<evidence type="ECO:0000256" key="8">
    <source>
        <dbReference type="PIRSR" id="PIRSR037913-1"/>
    </source>
</evidence>
<dbReference type="Gene3D" id="3.40.800.20">
    <property type="entry name" value="Histone deacetylase domain"/>
    <property type="match status" value="1"/>
</dbReference>
<evidence type="ECO:0000256" key="4">
    <source>
        <dbReference type="ARBA" id="ARBA00022491"/>
    </source>
</evidence>